<dbReference type="GO" id="GO:0034707">
    <property type="term" value="C:chloride channel complex"/>
    <property type="evidence" value="ECO:0007669"/>
    <property type="project" value="UniProtKB-KW"/>
</dbReference>
<dbReference type="PANTHER" id="PTHR43427">
    <property type="entry name" value="CHLORIDE CHANNEL PROTEIN CLC-E"/>
    <property type="match status" value="1"/>
</dbReference>
<feature type="transmembrane region" description="Helical" evidence="11">
    <location>
        <begin position="58"/>
        <end position="77"/>
    </location>
</feature>
<keyword evidence="4 11" id="KW-1133">Transmembrane helix</keyword>
<evidence type="ECO:0000256" key="6">
    <source>
        <dbReference type="ARBA" id="ARBA00023136"/>
    </source>
</evidence>
<dbReference type="InterPro" id="IPR046342">
    <property type="entry name" value="CBS_dom_sf"/>
</dbReference>
<evidence type="ECO:0000313" key="14">
    <source>
        <dbReference type="Proteomes" id="UP000000798"/>
    </source>
</evidence>
<evidence type="ECO:0000256" key="10">
    <source>
        <dbReference type="PROSITE-ProRule" id="PRU00703"/>
    </source>
</evidence>
<organism evidence="13 14">
    <name type="scientific">Aquifex aeolicus (strain VF5)</name>
    <dbReference type="NCBI Taxonomy" id="224324"/>
    <lineage>
        <taxon>Bacteria</taxon>
        <taxon>Pseudomonadati</taxon>
        <taxon>Aquificota</taxon>
        <taxon>Aquificia</taxon>
        <taxon>Aquificales</taxon>
        <taxon>Aquificaceae</taxon>
        <taxon>Aquifex</taxon>
    </lineage>
</organism>
<dbReference type="SUPFAM" id="SSF81340">
    <property type="entry name" value="Clc chloride channel"/>
    <property type="match status" value="1"/>
</dbReference>
<dbReference type="PROSITE" id="PS51371">
    <property type="entry name" value="CBS"/>
    <property type="match status" value="2"/>
</dbReference>
<accession>O66749</accession>
<dbReference type="InterPro" id="IPR050368">
    <property type="entry name" value="ClC-type_chloride_channel"/>
</dbReference>
<evidence type="ECO:0000256" key="3">
    <source>
        <dbReference type="ARBA" id="ARBA00022692"/>
    </source>
</evidence>
<dbReference type="PIR" id="A70340">
    <property type="entry name" value="A70340"/>
</dbReference>
<dbReference type="GO" id="GO:0005254">
    <property type="term" value="F:chloride channel activity"/>
    <property type="evidence" value="ECO:0007669"/>
    <property type="project" value="UniProtKB-KW"/>
</dbReference>
<dbReference type="AlphaFoldDB" id="O66749"/>
<evidence type="ECO:0000313" key="13">
    <source>
        <dbReference type="EMBL" id="AAC06720.1"/>
    </source>
</evidence>
<feature type="domain" description="CBS" evidence="12">
    <location>
        <begin position="200"/>
        <end position="257"/>
    </location>
</feature>
<dbReference type="KEGG" id="aae:aq_438"/>
<dbReference type="EnsemblBacteria" id="AAC06720">
    <property type="protein sequence ID" value="AAC06720"/>
    <property type="gene ID" value="aq_438"/>
</dbReference>
<keyword evidence="5" id="KW-0406">Ion transport</keyword>
<protein>
    <recommendedName>
        <fullName evidence="12">CBS domain-containing protein</fullName>
    </recommendedName>
</protein>
<dbReference type="CDD" id="cd00400">
    <property type="entry name" value="Voltage_gated_ClC"/>
    <property type="match status" value="1"/>
</dbReference>
<dbReference type="RefSeq" id="WP_010880247.1">
    <property type="nucleotide sequence ID" value="NC_000918.1"/>
</dbReference>
<keyword evidence="8" id="KW-0868">Chloride</keyword>
<evidence type="ECO:0000256" key="1">
    <source>
        <dbReference type="ARBA" id="ARBA00004141"/>
    </source>
</evidence>
<dbReference type="Gene3D" id="3.10.580.10">
    <property type="entry name" value="CBS-domain"/>
    <property type="match status" value="1"/>
</dbReference>
<name>O66749_AQUAE</name>
<dbReference type="eggNOG" id="COG0517">
    <property type="taxonomic scope" value="Bacteria"/>
</dbReference>
<keyword evidence="9" id="KW-0407">Ion channel</keyword>
<keyword evidence="3 11" id="KW-0812">Transmembrane</keyword>
<keyword evidence="14" id="KW-1185">Reference proteome</keyword>
<evidence type="ECO:0000256" key="2">
    <source>
        <dbReference type="ARBA" id="ARBA00022448"/>
    </source>
</evidence>
<dbReference type="Gene3D" id="1.10.3080.10">
    <property type="entry name" value="Clc chloride channel"/>
    <property type="match status" value="1"/>
</dbReference>
<dbReference type="PANTHER" id="PTHR43427:SF6">
    <property type="entry name" value="CHLORIDE CHANNEL PROTEIN CLC-E"/>
    <property type="match status" value="1"/>
</dbReference>
<evidence type="ECO:0000259" key="12">
    <source>
        <dbReference type="PROSITE" id="PS51371"/>
    </source>
</evidence>
<dbReference type="HOGENOM" id="CLU_061575_0_0_0"/>
<proteinExistence type="predicted"/>
<dbReference type="EMBL" id="AE000657">
    <property type="protein sequence ID" value="AAC06720.1"/>
    <property type="molecule type" value="Genomic_DNA"/>
</dbReference>
<evidence type="ECO:0000256" key="11">
    <source>
        <dbReference type="SAM" id="Phobius"/>
    </source>
</evidence>
<evidence type="ECO:0000256" key="7">
    <source>
        <dbReference type="ARBA" id="ARBA00023173"/>
    </source>
</evidence>
<keyword evidence="10" id="KW-0129">CBS domain</keyword>
<feature type="domain" description="CBS" evidence="12">
    <location>
        <begin position="262"/>
        <end position="319"/>
    </location>
</feature>
<feature type="transmembrane region" description="Helical" evidence="11">
    <location>
        <begin position="115"/>
        <end position="139"/>
    </location>
</feature>
<reference evidence="13 14" key="1">
    <citation type="journal article" date="1998" name="Nature">
        <title>The complete genome of the hyperthermophilic bacterium Aquifex aeolicus.</title>
        <authorList>
            <person name="Deckert G."/>
            <person name="Warren P.V."/>
            <person name="Gaasterland T."/>
            <person name="Young W.G."/>
            <person name="Lenox A.L."/>
            <person name="Graham D.E."/>
            <person name="Overbeek R."/>
            <person name="Snead M.A."/>
            <person name="Keller M."/>
            <person name="Aujay M."/>
            <person name="Huber R."/>
            <person name="Feldman R.A."/>
            <person name="Short J.M."/>
            <person name="Olson G.J."/>
            <person name="Swanson R.V."/>
        </authorList>
    </citation>
    <scope>NUCLEOTIDE SEQUENCE [LARGE SCALE GENOMIC DNA]</scope>
    <source>
        <strain evidence="13 14">VF5</strain>
    </source>
</reference>
<keyword evidence="6 11" id="KW-0472">Membrane</keyword>
<evidence type="ECO:0000256" key="5">
    <source>
        <dbReference type="ARBA" id="ARBA00023065"/>
    </source>
</evidence>
<sequence length="319" mass="34533">MNIFFLISSFFRKLKIKDFIKPAIGGFIAGSIGMLFPAAIGNGYGWLQLILDGKWNDYAQIFLSAVAVMLGVSFTIGSGGSGGVFGPSVMIGGLLGASYSLFLNAQYSLNLHVPSFTIVGMVALFAGAAKAPLSTLILIAEMTGGYELLVPAMIAVFVSYFLSGEKSIFPSQVNTRLDSPAHMDEFGFYILEKLCVRDYMTPNPITVSPNQTLKEVEEILSKHLIGGLPVVAKGKLVGIVTKSDIQKVPSELREKKRVYDVMSTNLITVTEEESLAEVLRIFSSKGIGRLPVVKHKGSSELIGIITRADIGKAIREWKK</sequence>
<feature type="transmembrane region" description="Helical" evidence="11">
    <location>
        <begin position="146"/>
        <end position="163"/>
    </location>
</feature>
<keyword evidence="2" id="KW-0813">Transport</keyword>
<gene>
    <name evidence="13" type="ordered locus">aq_438</name>
</gene>
<evidence type="ECO:0000256" key="4">
    <source>
        <dbReference type="ARBA" id="ARBA00022989"/>
    </source>
</evidence>
<dbReference type="InterPro" id="IPR000644">
    <property type="entry name" value="CBS_dom"/>
</dbReference>
<feature type="transmembrane region" description="Helical" evidence="11">
    <location>
        <begin position="20"/>
        <end position="38"/>
    </location>
</feature>
<dbReference type="SMART" id="SM00116">
    <property type="entry name" value="CBS"/>
    <property type="match status" value="2"/>
</dbReference>
<dbReference type="InterPro" id="IPR001807">
    <property type="entry name" value="ClC"/>
</dbReference>
<dbReference type="Pfam" id="PF00571">
    <property type="entry name" value="CBS"/>
    <property type="match status" value="2"/>
</dbReference>
<dbReference type="eggNOG" id="COG0038">
    <property type="taxonomic scope" value="Bacteria"/>
</dbReference>
<comment type="subcellular location">
    <subcellularLocation>
        <location evidence="1">Membrane</location>
        <topology evidence="1">Multi-pass membrane protein</topology>
    </subcellularLocation>
</comment>
<evidence type="ECO:0000256" key="9">
    <source>
        <dbReference type="ARBA" id="ARBA00023303"/>
    </source>
</evidence>
<feature type="transmembrane region" description="Helical" evidence="11">
    <location>
        <begin position="84"/>
        <end position="103"/>
    </location>
</feature>
<dbReference type="SUPFAM" id="SSF54631">
    <property type="entry name" value="CBS-domain pair"/>
    <property type="match status" value="1"/>
</dbReference>
<dbReference type="InParanoid" id="O66749"/>
<keyword evidence="7" id="KW-0869">Chloride channel</keyword>
<dbReference type="InterPro" id="IPR014743">
    <property type="entry name" value="Cl-channel_core"/>
</dbReference>
<dbReference type="Proteomes" id="UP000000798">
    <property type="component" value="Chromosome"/>
</dbReference>
<evidence type="ECO:0000256" key="8">
    <source>
        <dbReference type="ARBA" id="ARBA00023214"/>
    </source>
</evidence>
<dbReference type="Pfam" id="PF00654">
    <property type="entry name" value="Voltage_CLC"/>
    <property type="match status" value="1"/>
</dbReference>